<feature type="domain" description="Rab-GAP TBC" evidence="1">
    <location>
        <begin position="4"/>
        <end position="107"/>
    </location>
</feature>
<dbReference type="Proteomes" id="UP000305067">
    <property type="component" value="Unassembled WGS sequence"/>
</dbReference>
<name>A0A5C3Q858_9AGAR</name>
<protein>
    <recommendedName>
        <fullName evidence="1">Rab-GAP TBC domain-containing protein</fullName>
    </recommendedName>
</protein>
<gene>
    <name evidence="2" type="ORF">BDV98DRAFT_596286</name>
</gene>
<reference evidence="2 3" key="1">
    <citation type="journal article" date="2019" name="Nat. Ecol. Evol.">
        <title>Megaphylogeny resolves global patterns of mushroom evolution.</title>
        <authorList>
            <person name="Varga T."/>
            <person name="Krizsan K."/>
            <person name="Foldi C."/>
            <person name="Dima B."/>
            <person name="Sanchez-Garcia M."/>
            <person name="Sanchez-Ramirez S."/>
            <person name="Szollosi G.J."/>
            <person name="Szarkandi J.G."/>
            <person name="Papp V."/>
            <person name="Albert L."/>
            <person name="Andreopoulos W."/>
            <person name="Angelini C."/>
            <person name="Antonin V."/>
            <person name="Barry K.W."/>
            <person name="Bougher N.L."/>
            <person name="Buchanan P."/>
            <person name="Buyck B."/>
            <person name="Bense V."/>
            <person name="Catcheside P."/>
            <person name="Chovatia M."/>
            <person name="Cooper J."/>
            <person name="Damon W."/>
            <person name="Desjardin D."/>
            <person name="Finy P."/>
            <person name="Geml J."/>
            <person name="Haridas S."/>
            <person name="Hughes K."/>
            <person name="Justo A."/>
            <person name="Karasinski D."/>
            <person name="Kautmanova I."/>
            <person name="Kiss B."/>
            <person name="Kocsube S."/>
            <person name="Kotiranta H."/>
            <person name="LaButti K.M."/>
            <person name="Lechner B.E."/>
            <person name="Liimatainen K."/>
            <person name="Lipzen A."/>
            <person name="Lukacs Z."/>
            <person name="Mihaltcheva S."/>
            <person name="Morgado L.N."/>
            <person name="Niskanen T."/>
            <person name="Noordeloos M.E."/>
            <person name="Ohm R.A."/>
            <person name="Ortiz-Santana B."/>
            <person name="Ovrebo C."/>
            <person name="Racz N."/>
            <person name="Riley R."/>
            <person name="Savchenko A."/>
            <person name="Shiryaev A."/>
            <person name="Soop K."/>
            <person name="Spirin V."/>
            <person name="Szebenyi C."/>
            <person name="Tomsovsky M."/>
            <person name="Tulloss R.E."/>
            <person name="Uehling J."/>
            <person name="Grigoriev I.V."/>
            <person name="Vagvolgyi C."/>
            <person name="Papp T."/>
            <person name="Martin F.M."/>
            <person name="Miettinen O."/>
            <person name="Hibbett D.S."/>
            <person name="Nagy L.G."/>
        </authorList>
    </citation>
    <scope>NUCLEOTIDE SEQUENCE [LARGE SCALE GENOMIC DNA]</scope>
    <source>
        <strain evidence="2 3">CBS 309.79</strain>
    </source>
</reference>
<proteinExistence type="predicted"/>
<keyword evidence="3" id="KW-1185">Reference proteome</keyword>
<dbReference type="EMBL" id="ML178844">
    <property type="protein sequence ID" value="TFK97766.1"/>
    <property type="molecule type" value="Genomic_DNA"/>
</dbReference>
<accession>A0A5C3Q858</accession>
<dbReference type="PROSITE" id="PS50086">
    <property type="entry name" value="TBC_RABGAP"/>
    <property type="match status" value="1"/>
</dbReference>
<evidence type="ECO:0000259" key="1">
    <source>
        <dbReference type="PROSITE" id="PS50086"/>
    </source>
</evidence>
<dbReference type="OrthoDB" id="17687at2759"/>
<evidence type="ECO:0000313" key="2">
    <source>
        <dbReference type="EMBL" id="TFK97766.1"/>
    </source>
</evidence>
<organism evidence="2 3">
    <name type="scientific">Pterulicium gracile</name>
    <dbReference type="NCBI Taxonomy" id="1884261"/>
    <lineage>
        <taxon>Eukaryota</taxon>
        <taxon>Fungi</taxon>
        <taxon>Dikarya</taxon>
        <taxon>Basidiomycota</taxon>
        <taxon>Agaricomycotina</taxon>
        <taxon>Agaricomycetes</taxon>
        <taxon>Agaricomycetidae</taxon>
        <taxon>Agaricales</taxon>
        <taxon>Pleurotineae</taxon>
        <taxon>Pterulaceae</taxon>
        <taxon>Pterulicium</taxon>
    </lineage>
</organism>
<dbReference type="AlphaFoldDB" id="A0A5C3Q858"/>
<dbReference type="STRING" id="1884261.A0A5C3Q858"/>
<sequence>MDIPLEESASGNMWETLPGSIDLRFSHPNYYVQLLKDGEGRMSTSTEDIEECSLELTGAYLFKNSELGYCQAMNILAAAVVMWDDFSGLIRVLVLLKHKDHTTVECL</sequence>
<dbReference type="InterPro" id="IPR000195">
    <property type="entry name" value="Rab-GAP-TBC_dom"/>
</dbReference>
<evidence type="ECO:0000313" key="3">
    <source>
        <dbReference type="Proteomes" id="UP000305067"/>
    </source>
</evidence>